<dbReference type="EMBL" id="CP084166">
    <property type="protein sequence ID" value="UJG39828.1"/>
    <property type="molecule type" value="Genomic_DNA"/>
</dbReference>
<dbReference type="PROSITE" id="PS51464">
    <property type="entry name" value="SIS"/>
    <property type="match status" value="1"/>
</dbReference>
<dbReference type="Proteomes" id="UP001201020">
    <property type="component" value="Chromosome"/>
</dbReference>
<keyword evidence="2 4" id="KW-0413">Isomerase</keyword>
<dbReference type="InterPro" id="IPR035484">
    <property type="entry name" value="SIS_PGI/PMI_1"/>
</dbReference>
<gene>
    <name evidence="4" type="ORF">K9W45_08160</name>
</gene>
<sequence length="374" mass="42217">MIDLDDVNVLRALDKSNQLALMNNWTSSITELKKRLHDFSIPEDYSWKDQVVQYTSPEKVLLCGMGGSAIVADYVSNLLIDEIKVPIIVNKSYSIPKFVDEKTLTICISYSGNTEETVSCFYQALKRKSMIVTISSGGILGDFSSKIGIPYVKLKGGQPPRTAFPLLYVSLLKVFEKIFSITNIDEALDESVALLERLSEQLSPEVSTSQNQAKKLSLLLYNSTPIFISNSYCSPVSYRAKCQLNENSKMLSCYENLPESNHNGIVIWDSLKVMNHISVVLLRLPNERPEIKTRVEVTEKIMNKKTEKIFELYALGNSKIAHQLTLTYIIDYISIYLAFLNEIDPTVIDGIDLLKKTLTKKHGLLKNIKELLQD</sequence>
<dbReference type="GO" id="GO:0097367">
    <property type="term" value="F:carbohydrate derivative binding"/>
    <property type="evidence" value="ECO:0007669"/>
    <property type="project" value="InterPro"/>
</dbReference>
<dbReference type="InterPro" id="IPR046348">
    <property type="entry name" value="SIS_dom_sf"/>
</dbReference>
<dbReference type="CDD" id="cd05637">
    <property type="entry name" value="SIS_PGI_PMI_2"/>
    <property type="match status" value="1"/>
</dbReference>
<accession>A0A9Y1BIQ3</accession>
<dbReference type="AlphaFoldDB" id="A0A9Y1BIQ3"/>
<comment type="similarity">
    <text evidence="1">Belongs to the PGI/PMI family.</text>
</comment>
<evidence type="ECO:0000259" key="3">
    <source>
        <dbReference type="PROSITE" id="PS51464"/>
    </source>
</evidence>
<proteinExistence type="inferred from homology"/>
<protein>
    <submittedName>
        <fullName evidence="4">Bifunctional phosphoglucose/phosphomannose isomerase</fullName>
    </submittedName>
</protein>
<dbReference type="GO" id="GO:0005975">
    <property type="term" value="P:carbohydrate metabolic process"/>
    <property type="evidence" value="ECO:0007669"/>
    <property type="project" value="InterPro"/>
</dbReference>
<dbReference type="NCBIfam" id="TIGR02128">
    <property type="entry name" value="G6PI_arch"/>
    <property type="match status" value="1"/>
</dbReference>
<dbReference type="CDD" id="cd05017">
    <property type="entry name" value="SIS_PGI_PMI_1"/>
    <property type="match status" value="1"/>
</dbReference>
<dbReference type="Gene3D" id="3.40.50.10490">
    <property type="entry name" value="Glucose-6-phosphate isomerase like protein, domain 1"/>
    <property type="match status" value="2"/>
</dbReference>
<dbReference type="Pfam" id="PF10432">
    <property type="entry name" value="bact-PGI_C"/>
    <property type="match status" value="1"/>
</dbReference>
<dbReference type="InterPro" id="IPR001347">
    <property type="entry name" value="SIS_dom"/>
</dbReference>
<name>A0A9Y1BIQ3_9ARCH</name>
<dbReference type="InterPro" id="IPR019490">
    <property type="entry name" value="Glu6P/Mann6P_isomerase_C"/>
</dbReference>
<dbReference type="GO" id="GO:0004347">
    <property type="term" value="F:glucose-6-phosphate isomerase activity"/>
    <property type="evidence" value="ECO:0007669"/>
    <property type="project" value="InterPro"/>
</dbReference>
<evidence type="ECO:0000256" key="1">
    <source>
        <dbReference type="ARBA" id="ARBA00010523"/>
    </source>
</evidence>
<dbReference type="SUPFAM" id="SSF53697">
    <property type="entry name" value="SIS domain"/>
    <property type="match status" value="1"/>
</dbReference>
<evidence type="ECO:0000313" key="4">
    <source>
        <dbReference type="EMBL" id="UJG39828.1"/>
    </source>
</evidence>
<reference evidence="4" key="1">
    <citation type="journal article" date="2022" name="Nat. Microbiol.">
        <title>Unique mobile elements and scalable gene flow at the prokaryote-eukaryote boundary revealed by circularized Asgard archaea genomes.</title>
        <authorList>
            <person name="Wu F."/>
            <person name="Speth D.R."/>
            <person name="Philosof A."/>
            <person name="Cremiere A."/>
            <person name="Narayanan A."/>
            <person name="Barco R.A."/>
            <person name="Connon S.A."/>
            <person name="Amend J.P."/>
            <person name="Antoshechkin I.A."/>
            <person name="Orphan V.J."/>
        </authorList>
    </citation>
    <scope>NUCLEOTIDE SEQUENCE</scope>
    <source>
        <strain evidence="4">PM71</strain>
    </source>
</reference>
<organism evidence="4">
    <name type="scientific">Candidatus Heimdallarchaeum aukensis</name>
    <dbReference type="NCBI Taxonomy" id="2876573"/>
    <lineage>
        <taxon>Archaea</taxon>
        <taxon>Promethearchaeati</taxon>
        <taxon>Candidatus Heimdallarchaeota</taxon>
        <taxon>Candidatus Heimdallarchaeia (ex Rinke et al. 2021) (nom. nud.)</taxon>
        <taxon>Candidatus Heimdallarchaeales</taxon>
        <taxon>Candidatus Heimdallarchaeaceae</taxon>
        <taxon>Candidatus Heimdallarchaeum</taxon>
    </lineage>
</organism>
<feature type="domain" description="SIS" evidence="3">
    <location>
        <begin position="47"/>
        <end position="184"/>
    </location>
</feature>
<evidence type="ECO:0000256" key="2">
    <source>
        <dbReference type="ARBA" id="ARBA00023235"/>
    </source>
</evidence>
<dbReference type="GO" id="GO:0004476">
    <property type="term" value="F:mannose-6-phosphate isomerase activity"/>
    <property type="evidence" value="ECO:0007669"/>
    <property type="project" value="InterPro"/>
</dbReference>
<dbReference type="GO" id="GO:1901135">
    <property type="term" value="P:carbohydrate derivative metabolic process"/>
    <property type="evidence" value="ECO:0007669"/>
    <property type="project" value="InterPro"/>
</dbReference>